<keyword evidence="2" id="KW-1185">Reference proteome</keyword>
<reference evidence="1 2" key="1">
    <citation type="submission" date="2018-02" db="EMBL/GenBank/DDBJ databases">
        <title>The genomes of Aspergillus section Nigri reveals drivers in fungal speciation.</title>
        <authorList>
            <consortium name="DOE Joint Genome Institute"/>
            <person name="Vesth T.C."/>
            <person name="Nybo J."/>
            <person name="Theobald S."/>
            <person name="Brandl J."/>
            <person name="Frisvad J.C."/>
            <person name="Nielsen K.F."/>
            <person name="Lyhne E.K."/>
            <person name="Kogle M.E."/>
            <person name="Kuo A."/>
            <person name="Riley R."/>
            <person name="Clum A."/>
            <person name="Nolan M."/>
            <person name="Lipzen A."/>
            <person name="Salamov A."/>
            <person name="Henrissat B."/>
            <person name="Wiebenga A."/>
            <person name="De vries R.P."/>
            <person name="Grigoriev I.V."/>
            <person name="Mortensen U.H."/>
            <person name="Andersen M.R."/>
            <person name="Baker S.E."/>
        </authorList>
    </citation>
    <scope>NUCLEOTIDE SEQUENCE [LARGE SCALE GENOMIC DNA]</scope>
    <source>
        <strain evidence="1 2">CBS 101889</strain>
    </source>
</reference>
<organism evidence="1 2">
    <name type="scientific">Aspergillus homomorphus (strain CBS 101889)</name>
    <dbReference type="NCBI Taxonomy" id="1450537"/>
    <lineage>
        <taxon>Eukaryota</taxon>
        <taxon>Fungi</taxon>
        <taxon>Dikarya</taxon>
        <taxon>Ascomycota</taxon>
        <taxon>Pezizomycotina</taxon>
        <taxon>Eurotiomycetes</taxon>
        <taxon>Eurotiomycetidae</taxon>
        <taxon>Eurotiales</taxon>
        <taxon>Aspergillaceae</taxon>
        <taxon>Aspergillus</taxon>
        <taxon>Aspergillus subgen. Circumdati</taxon>
    </lineage>
</organism>
<dbReference type="VEuPathDB" id="FungiDB:BO97DRAFT_403828"/>
<accession>A0A395I3S7</accession>
<proteinExistence type="predicted"/>
<dbReference type="OrthoDB" id="4409036at2759"/>
<dbReference type="EMBL" id="KZ824273">
    <property type="protein sequence ID" value="RAL14740.1"/>
    <property type="molecule type" value="Genomic_DNA"/>
</dbReference>
<gene>
    <name evidence="1" type="ORF">BO97DRAFT_403828</name>
</gene>
<dbReference type="RefSeq" id="XP_025553894.1">
    <property type="nucleotide sequence ID" value="XM_025694823.1"/>
</dbReference>
<dbReference type="AlphaFoldDB" id="A0A395I3S7"/>
<protein>
    <submittedName>
        <fullName evidence="1">Uncharacterized protein</fullName>
    </submittedName>
</protein>
<dbReference type="Proteomes" id="UP000248961">
    <property type="component" value="Unassembled WGS sequence"/>
</dbReference>
<dbReference type="STRING" id="1450537.A0A395I3S7"/>
<evidence type="ECO:0000313" key="1">
    <source>
        <dbReference type="EMBL" id="RAL14740.1"/>
    </source>
</evidence>
<evidence type="ECO:0000313" key="2">
    <source>
        <dbReference type="Proteomes" id="UP000248961"/>
    </source>
</evidence>
<name>A0A395I3S7_ASPHC</name>
<sequence>MGVLMPTGKWQWFDADANFQPEDHRKFREDITRWLLRRLGKTEVGEDGHPTQLTEVQKRMIRDALTRRNRELQAQTQSTGIYTDEEKQEALATGIPLPPPPGADAVLHAAHQTPDIIIDPVSRLFDCPCCFRTLPSRYLEPEHWWKHVESDLCSGTCLLDRCFMKPQPFNIDHYYRHVREYHNPRKLWTLEDIDEVRGTPHHPFPSICPICNYTDSDHERVAIHISKELRYWGFNFAALVH</sequence>
<dbReference type="GeneID" id="37199112"/>